<protein>
    <submittedName>
        <fullName evidence="2">Uncharacterized protein</fullName>
    </submittedName>
</protein>
<feature type="transmembrane region" description="Helical" evidence="1">
    <location>
        <begin position="63"/>
        <end position="95"/>
    </location>
</feature>
<evidence type="ECO:0000313" key="3">
    <source>
        <dbReference type="Proteomes" id="UP000014155"/>
    </source>
</evidence>
<dbReference type="EMBL" id="AORV01000072">
    <property type="protein sequence ID" value="EMS69107.1"/>
    <property type="molecule type" value="Genomic_DNA"/>
</dbReference>
<dbReference type="STRING" id="1195236.CTER_5302"/>
<reference evidence="2 3" key="1">
    <citation type="journal article" date="2013" name="Genome Announc.">
        <title>Draft Genome Sequence of the Cellulolytic, Mesophilic, Anaerobic Bacterium Clostridium termitidis Strain CT1112 (DSM 5398).</title>
        <authorList>
            <person name="Lal S."/>
            <person name="Ramachandran U."/>
            <person name="Zhang X."/>
            <person name="Munir R."/>
            <person name="Sparling R."/>
            <person name="Levin D.B."/>
        </authorList>
    </citation>
    <scope>NUCLEOTIDE SEQUENCE [LARGE SCALE GENOMIC DNA]</scope>
    <source>
        <strain evidence="2 3">CT1112</strain>
    </source>
</reference>
<proteinExistence type="predicted"/>
<accession>S0FF91</accession>
<feature type="transmembrane region" description="Helical" evidence="1">
    <location>
        <begin position="6"/>
        <end position="25"/>
    </location>
</feature>
<dbReference type="Proteomes" id="UP000014155">
    <property type="component" value="Unassembled WGS sequence"/>
</dbReference>
<dbReference type="RefSeq" id="WP_004630809.1">
    <property type="nucleotide sequence ID" value="NZ_AORV01000072.1"/>
</dbReference>
<feature type="transmembrane region" description="Helical" evidence="1">
    <location>
        <begin position="134"/>
        <end position="158"/>
    </location>
</feature>
<gene>
    <name evidence="2" type="ORF">CTER_5302</name>
</gene>
<comment type="caution">
    <text evidence="2">The sequence shown here is derived from an EMBL/GenBank/DDBJ whole genome shotgun (WGS) entry which is preliminary data.</text>
</comment>
<evidence type="ECO:0000256" key="1">
    <source>
        <dbReference type="SAM" id="Phobius"/>
    </source>
</evidence>
<evidence type="ECO:0000313" key="2">
    <source>
        <dbReference type="EMBL" id="EMS69107.1"/>
    </source>
</evidence>
<feature type="transmembrane region" description="Helical" evidence="1">
    <location>
        <begin position="179"/>
        <end position="196"/>
    </location>
</feature>
<keyword evidence="1" id="KW-1133">Transmembrane helix</keyword>
<sequence length="424" mass="47191">MMFGIFSVTAIFEILVLLPEFYMLLQFFMPPSMAFMLSCLTNLVTLTAIIICRFKPGPFVYKAITLILSVLAALFAAGISPAALFTAIICMFIFSRVKTNITTGRDIAIQLASATMISNILLALIFFYTNSASMAFFGYTAICISTVTSIIILIVKQVDESRRFGKNSMNIGSTQRKNNRIFAGIILAVLLLAGSFGQVTTLYKSVLGLIGRFFALLAGLLSGGSKDMTVPEQQVQDFMFNQEAKDPSLFDKIIYMLVNIIGTLLVIGFIVFCIYHVLKLLIRLFIKLVKWFGSGEHTIEMVTENGHTDEKESLLDRNLKNLVSRFQNLASGILKREVPYDKLTDDTAKVRRLMKYFIGRARKSGVKVTNASTAQEICREAGGISPVPEQFNALLAECYDKARYDNTAPSKEQLGQLEEKLLKH</sequence>
<keyword evidence="3" id="KW-1185">Reference proteome</keyword>
<name>S0FF91_RUMCE</name>
<keyword evidence="1" id="KW-0472">Membrane</keyword>
<organism evidence="2 3">
    <name type="scientific">Ruminiclostridium cellobioparum subsp. termitidis CT1112</name>
    <dbReference type="NCBI Taxonomy" id="1195236"/>
    <lineage>
        <taxon>Bacteria</taxon>
        <taxon>Bacillati</taxon>
        <taxon>Bacillota</taxon>
        <taxon>Clostridia</taxon>
        <taxon>Eubacteriales</taxon>
        <taxon>Oscillospiraceae</taxon>
        <taxon>Ruminiclostridium</taxon>
    </lineage>
</organism>
<feature type="transmembrane region" description="Helical" evidence="1">
    <location>
        <begin position="32"/>
        <end position="51"/>
    </location>
</feature>
<dbReference type="PATRIC" id="fig|1195236.3.peg.5440"/>
<dbReference type="AlphaFoldDB" id="S0FF91"/>
<feature type="transmembrane region" description="Helical" evidence="1">
    <location>
        <begin position="107"/>
        <end position="128"/>
    </location>
</feature>
<keyword evidence="1" id="KW-0812">Transmembrane</keyword>
<feature type="transmembrane region" description="Helical" evidence="1">
    <location>
        <begin position="253"/>
        <end position="278"/>
    </location>
</feature>